<dbReference type="PANTHER" id="PTHR22898">
    <property type="entry name" value="UNCHARACTERIZED GLYCOSOL TRANSFERASE-RELATED"/>
    <property type="match status" value="1"/>
</dbReference>
<protein>
    <submittedName>
        <fullName evidence="3">Uncharacterized protein</fullName>
    </submittedName>
</protein>
<dbReference type="AlphaFoldDB" id="A0A6V7TJ66"/>
<dbReference type="GO" id="GO:0008107">
    <property type="term" value="F:galactoside 2-alpha-L-fucosyltransferase activity"/>
    <property type="evidence" value="ECO:0007669"/>
    <property type="project" value="InterPro"/>
</dbReference>
<dbReference type="InterPro" id="IPR052501">
    <property type="entry name" value="Alpha-1-2_FucT"/>
</dbReference>
<keyword evidence="1" id="KW-0328">Glycosyltransferase</keyword>
<evidence type="ECO:0000313" key="3">
    <source>
        <dbReference type="EMBL" id="CAD2124233.1"/>
    </source>
</evidence>
<accession>A0A6V7TJ66</accession>
<dbReference type="Pfam" id="PF01531">
    <property type="entry name" value="Glyco_transf_11"/>
    <property type="match status" value="1"/>
</dbReference>
<dbReference type="OrthoDB" id="5815225at2759"/>
<reference evidence="3 4" key="1">
    <citation type="submission" date="2020-08" db="EMBL/GenBank/DDBJ databases">
        <authorList>
            <person name="Koutsovoulos G."/>
            <person name="Danchin GJ E."/>
        </authorList>
    </citation>
    <scope>NUCLEOTIDE SEQUENCE [LARGE SCALE GENOMIC DNA]</scope>
</reference>
<dbReference type="GO" id="GO:0016020">
    <property type="term" value="C:membrane"/>
    <property type="evidence" value="ECO:0007669"/>
    <property type="project" value="InterPro"/>
</dbReference>
<evidence type="ECO:0000256" key="1">
    <source>
        <dbReference type="ARBA" id="ARBA00022676"/>
    </source>
</evidence>
<proteinExistence type="predicted"/>
<dbReference type="Proteomes" id="UP000580250">
    <property type="component" value="Unassembled WGS sequence"/>
</dbReference>
<organism evidence="3 4">
    <name type="scientific">Meloidogyne enterolobii</name>
    <name type="common">Root-knot nematode worm</name>
    <name type="synonym">Meloidogyne mayaguensis</name>
    <dbReference type="NCBI Taxonomy" id="390850"/>
    <lineage>
        <taxon>Eukaryota</taxon>
        <taxon>Metazoa</taxon>
        <taxon>Ecdysozoa</taxon>
        <taxon>Nematoda</taxon>
        <taxon>Chromadorea</taxon>
        <taxon>Rhabditida</taxon>
        <taxon>Tylenchina</taxon>
        <taxon>Tylenchomorpha</taxon>
        <taxon>Tylenchoidea</taxon>
        <taxon>Meloidogynidae</taxon>
        <taxon>Meloidogyninae</taxon>
        <taxon>Meloidogyne</taxon>
    </lineage>
</organism>
<gene>
    <name evidence="3" type="ORF">MENT_LOCUS787</name>
</gene>
<evidence type="ECO:0000313" key="4">
    <source>
        <dbReference type="Proteomes" id="UP000580250"/>
    </source>
</evidence>
<name>A0A6V7TJ66_MELEN</name>
<sequence length="206" mass="24676">MLTMGIHFENYKYFHHKRELILELFCFGSEVKKNAVETYNRIIMDDISHKICVHTRFGDFVGLGESLTFQVEAAIEIIRQNITKNFEKSVNGFSIIFFGTDQKFLRYIKVINSEVYNKIYYFSEINLQRGVELYFAQQYCNTFLITAFLSSYSFWMGYLMPTDRLIYYIRKHVYILGYHIDAKEALPPDWIPIEEPWLFDHLIKQY</sequence>
<keyword evidence="2" id="KW-0808">Transferase</keyword>
<evidence type="ECO:0000256" key="2">
    <source>
        <dbReference type="ARBA" id="ARBA00022679"/>
    </source>
</evidence>
<comment type="caution">
    <text evidence="3">The sequence shown here is derived from an EMBL/GenBank/DDBJ whole genome shotgun (WGS) entry which is preliminary data.</text>
</comment>
<dbReference type="InterPro" id="IPR002516">
    <property type="entry name" value="Glyco_trans_11"/>
</dbReference>
<dbReference type="GO" id="GO:0005975">
    <property type="term" value="P:carbohydrate metabolic process"/>
    <property type="evidence" value="ECO:0007669"/>
    <property type="project" value="InterPro"/>
</dbReference>
<dbReference type="PANTHER" id="PTHR22898:SF3">
    <property type="entry name" value="ALPHA-1,2-FUCOSYLTRANSFERASE-RELATED"/>
    <property type="match status" value="1"/>
</dbReference>
<dbReference type="EMBL" id="CAJEWN010000002">
    <property type="protein sequence ID" value="CAD2124233.1"/>
    <property type="molecule type" value="Genomic_DNA"/>
</dbReference>